<dbReference type="PIRSF" id="PIRSF006268">
    <property type="entry name" value="ApbE"/>
    <property type="match status" value="1"/>
</dbReference>
<accession>A0ABT2ZRD8</accession>
<gene>
    <name evidence="13" type="ORF">OEZ71_15470</name>
</gene>
<dbReference type="PANTHER" id="PTHR30040:SF2">
    <property type="entry name" value="FAD:PROTEIN FMN TRANSFERASE"/>
    <property type="match status" value="1"/>
</dbReference>
<feature type="signal peptide" evidence="12">
    <location>
        <begin position="1"/>
        <end position="22"/>
    </location>
</feature>
<dbReference type="RefSeq" id="WP_263740934.1">
    <property type="nucleotide sequence ID" value="NZ_JAOWKZ010000004.1"/>
</dbReference>
<keyword evidence="14" id="KW-1185">Reference proteome</keyword>
<keyword evidence="12" id="KW-0732">Signal</keyword>
<dbReference type="EC" id="2.7.1.180" evidence="2 11"/>
<evidence type="ECO:0000256" key="4">
    <source>
        <dbReference type="ARBA" id="ARBA00022630"/>
    </source>
</evidence>
<dbReference type="InterPro" id="IPR006311">
    <property type="entry name" value="TAT_signal"/>
</dbReference>
<reference evidence="13 14" key="1">
    <citation type="submission" date="2022-10" db="EMBL/GenBank/DDBJ databases">
        <title>Defluviimonas sp. nov., isolated from ocean surface sediments.</title>
        <authorList>
            <person name="He W."/>
            <person name="Wang L."/>
            <person name="Zhang D.-F."/>
        </authorList>
    </citation>
    <scope>NUCLEOTIDE SEQUENCE [LARGE SCALE GENOMIC DNA]</scope>
    <source>
        <strain evidence="13 14">WL0050</strain>
    </source>
</reference>
<sequence length="317" mass="33202">MDLTRRLFLMSAAASAALPAGAAQAVTRLAGLAFGGSWHVVLPDRIDSDAVRYALLSEIAAVDAAMSPYRAESDLTRFNMSRETGWQKVAPILAQTLSNALDVSRLSGGAFNPTVGPLVHRYGFGPIAGKGAGDPADLNARPDAIRKAMPELTIDLCGIAKGYALDRMVVALEILGHRNFLIELGGEVACRGRHPEGRDWLVAVETPGGGTAQRIVRPHDMALATSGHRANGYPRLGLSHVIDPRTARPATRGLAAVSVLAGTAEQADALATALLVLGPEAGPELARAKGIDALFLAGHGPAYSESMTGTFPRHVLE</sequence>
<evidence type="ECO:0000256" key="10">
    <source>
        <dbReference type="ARBA" id="ARBA00048540"/>
    </source>
</evidence>
<keyword evidence="4 11" id="KW-0285">Flavoprotein</keyword>
<evidence type="ECO:0000256" key="5">
    <source>
        <dbReference type="ARBA" id="ARBA00022679"/>
    </source>
</evidence>
<name>A0ABT2ZRD8_9RHOB</name>
<evidence type="ECO:0000256" key="3">
    <source>
        <dbReference type="ARBA" id="ARBA00016337"/>
    </source>
</evidence>
<comment type="catalytic activity">
    <reaction evidence="10 11">
        <text>L-threonyl-[protein] + FAD = FMN-L-threonyl-[protein] + AMP + H(+)</text>
        <dbReference type="Rhea" id="RHEA:36847"/>
        <dbReference type="Rhea" id="RHEA-COMP:11060"/>
        <dbReference type="Rhea" id="RHEA-COMP:11061"/>
        <dbReference type="ChEBI" id="CHEBI:15378"/>
        <dbReference type="ChEBI" id="CHEBI:30013"/>
        <dbReference type="ChEBI" id="CHEBI:57692"/>
        <dbReference type="ChEBI" id="CHEBI:74257"/>
        <dbReference type="ChEBI" id="CHEBI:456215"/>
        <dbReference type="EC" id="2.7.1.180"/>
    </reaction>
</comment>
<protein>
    <recommendedName>
        <fullName evidence="3 11">FAD:protein FMN transferase</fullName>
        <ecNumber evidence="2 11">2.7.1.180</ecNumber>
    </recommendedName>
    <alternativeName>
        <fullName evidence="9 11">Flavin transferase</fullName>
    </alternativeName>
</protein>
<keyword evidence="8 11" id="KW-0460">Magnesium</keyword>
<evidence type="ECO:0000256" key="8">
    <source>
        <dbReference type="ARBA" id="ARBA00022842"/>
    </source>
</evidence>
<evidence type="ECO:0000256" key="12">
    <source>
        <dbReference type="SAM" id="SignalP"/>
    </source>
</evidence>
<dbReference type="PROSITE" id="PS51318">
    <property type="entry name" value="TAT"/>
    <property type="match status" value="1"/>
</dbReference>
<dbReference type="Pfam" id="PF02424">
    <property type="entry name" value="ApbE"/>
    <property type="match status" value="1"/>
</dbReference>
<dbReference type="Gene3D" id="3.10.520.10">
    <property type="entry name" value="ApbE-like domains"/>
    <property type="match status" value="1"/>
</dbReference>
<dbReference type="PANTHER" id="PTHR30040">
    <property type="entry name" value="THIAMINE BIOSYNTHESIS LIPOPROTEIN APBE"/>
    <property type="match status" value="1"/>
</dbReference>
<keyword evidence="5 11" id="KW-0808">Transferase</keyword>
<dbReference type="SUPFAM" id="SSF143631">
    <property type="entry name" value="ApbE-like"/>
    <property type="match status" value="1"/>
</dbReference>
<dbReference type="InterPro" id="IPR003374">
    <property type="entry name" value="ApbE-like_sf"/>
</dbReference>
<dbReference type="GO" id="GO:0016740">
    <property type="term" value="F:transferase activity"/>
    <property type="evidence" value="ECO:0007669"/>
    <property type="project" value="UniProtKB-KW"/>
</dbReference>
<organism evidence="13 14">
    <name type="scientific">Albidovulum litorale</name>
    <dbReference type="NCBI Taxonomy" id="2984134"/>
    <lineage>
        <taxon>Bacteria</taxon>
        <taxon>Pseudomonadati</taxon>
        <taxon>Pseudomonadota</taxon>
        <taxon>Alphaproteobacteria</taxon>
        <taxon>Rhodobacterales</taxon>
        <taxon>Paracoccaceae</taxon>
        <taxon>Albidovulum</taxon>
    </lineage>
</organism>
<dbReference type="EMBL" id="JAOWKZ010000004">
    <property type="protein sequence ID" value="MCV2873698.1"/>
    <property type="molecule type" value="Genomic_DNA"/>
</dbReference>
<keyword evidence="6 11" id="KW-0479">Metal-binding</keyword>
<comment type="caution">
    <text evidence="13">The sequence shown here is derived from an EMBL/GenBank/DDBJ whole genome shotgun (WGS) entry which is preliminary data.</text>
</comment>
<evidence type="ECO:0000313" key="13">
    <source>
        <dbReference type="EMBL" id="MCV2873698.1"/>
    </source>
</evidence>
<evidence type="ECO:0000256" key="2">
    <source>
        <dbReference type="ARBA" id="ARBA00011955"/>
    </source>
</evidence>
<evidence type="ECO:0000256" key="1">
    <source>
        <dbReference type="ARBA" id="ARBA00001946"/>
    </source>
</evidence>
<evidence type="ECO:0000256" key="11">
    <source>
        <dbReference type="PIRNR" id="PIRNR006268"/>
    </source>
</evidence>
<dbReference type="InterPro" id="IPR024932">
    <property type="entry name" value="ApbE"/>
</dbReference>
<evidence type="ECO:0000313" key="14">
    <source>
        <dbReference type="Proteomes" id="UP001652564"/>
    </source>
</evidence>
<dbReference type="Proteomes" id="UP001652564">
    <property type="component" value="Unassembled WGS sequence"/>
</dbReference>
<evidence type="ECO:0000256" key="6">
    <source>
        <dbReference type="ARBA" id="ARBA00022723"/>
    </source>
</evidence>
<comment type="cofactor">
    <cofactor evidence="1">
        <name>Mg(2+)</name>
        <dbReference type="ChEBI" id="CHEBI:18420"/>
    </cofactor>
</comment>
<proteinExistence type="inferred from homology"/>
<feature type="chain" id="PRO_5046508005" description="FAD:protein FMN transferase" evidence="12">
    <location>
        <begin position="23"/>
        <end position="317"/>
    </location>
</feature>
<comment type="similarity">
    <text evidence="11">Belongs to the ApbE family.</text>
</comment>
<keyword evidence="7 11" id="KW-0274">FAD</keyword>
<evidence type="ECO:0000256" key="9">
    <source>
        <dbReference type="ARBA" id="ARBA00031306"/>
    </source>
</evidence>
<evidence type="ECO:0000256" key="7">
    <source>
        <dbReference type="ARBA" id="ARBA00022827"/>
    </source>
</evidence>